<proteinExistence type="predicted"/>
<feature type="chain" id="PRO_5047371244" description="Adhesin" evidence="1">
    <location>
        <begin position="23"/>
        <end position="186"/>
    </location>
</feature>
<evidence type="ECO:0008006" key="4">
    <source>
        <dbReference type="Google" id="ProtNLM"/>
    </source>
</evidence>
<gene>
    <name evidence="2" type="ORF">L2725_01370</name>
</gene>
<protein>
    <recommendedName>
        <fullName evidence="4">Adhesin</fullName>
    </recommendedName>
</protein>
<comment type="caution">
    <text evidence="2">The sequence shown here is derived from an EMBL/GenBank/DDBJ whole genome shotgun (WGS) entry which is preliminary data.</text>
</comment>
<feature type="signal peptide" evidence="1">
    <location>
        <begin position="1"/>
        <end position="22"/>
    </location>
</feature>
<name>A0ABT0N204_9GAMM</name>
<keyword evidence="3" id="KW-1185">Reference proteome</keyword>
<evidence type="ECO:0000256" key="1">
    <source>
        <dbReference type="SAM" id="SignalP"/>
    </source>
</evidence>
<organism evidence="2 3">
    <name type="scientific">Shewanella corallii</name>
    <dbReference type="NCBI Taxonomy" id="560080"/>
    <lineage>
        <taxon>Bacteria</taxon>
        <taxon>Pseudomonadati</taxon>
        <taxon>Pseudomonadota</taxon>
        <taxon>Gammaproteobacteria</taxon>
        <taxon>Alteromonadales</taxon>
        <taxon>Shewanellaceae</taxon>
        <taxon>Shewanella</taxon>
    </lineage>
</organism>
<keyword evidence="1" id="KW-0732">Signal</keyword>
<dbReference type="EMBL" id="JAKIKT010000001">
    <property type="protein sequence ID" value="MCL2912443.1"/>
    <property type="molecule type" value="Genomic_DNA"/>
</dbReference>
<sequence>MKGTDKGGLLALLIITSTSLHAQDVSVIGNQAFQGANGKASVNMASGNFNQQANSHAIGQMAHTAQLNQLAGNDVLGGDGDAMTAIESMAFAGFVGLLSVNQVSGDQNIQLNAGAISAMPTSLEDGDLTLVSALSPGIDSGVLSTNQTQIAPDSLNQAQGVIQLNQISGDSNVAVNQFSLQLSGGN</sequence>
<reference evidence="2 3" key="1">
    <citation type="submission" date="2022-01" db="EMBL/GenBank/DDBJ databases">
        <title>Whole genome-based taxonomy of the Shewanellaceae.</title>
        <authorList>
            <person name="Martin-Rodriguez A.J."/>
        </authorList>
    </citation>
    <scope>NUCLEOTIDE SEQUENCE [LARGE SCALE GENOMIC DNA]</scope>
    <source>
        <strain evidence="2 3">DSM 21332</strain>
    </source>
</reference>
<accession>A0ABT0N204</accession>
<dbReference type="Proteomes" id="UP001202831">
    <property type="component" value="Unassembled WGS sequence"/>
</dbReference>
<evidence type="ECO:0000313" key="2">
    <source>
        <dbReference type="EMBL" id="MCL2912443.1"/>
    </source>
</evidence>
<dbReference type="RefSeq" id="WP_249247265.1">
    <property type="nucleotide sequence ID" value="NZ_JAKIKT010000001.1"/>
</dbReference>
<evidence type="ECO:0000313" key="3">
    <source>
        <dbReference type="Proteomes" id="UP001202831"/>
    </source>
</evidence>